<accession>A0ABP1CLT0</accession>
<dbReference type="Proteomes" id="UP001497453">
    <property type="component" value="Chromosome 1"/>
</dbReference>
<feature type="region of interest" description="Disordered" evidence="2">
    <location>
        <begin position="183"/>
        <end position="237"/>
    </location>
</feature>
<keyword evidence="5" id="KW-1185">Reference proteome</keyword>
<keyword evidence="1" id="KW-0812">Transmembrane</keyword>
<name>A0ABP1CLT0_9APHY</name>
<feature type="compositionally biased region" description="Polar residues" evidence="2">
    <location>
        <begin position="214"/>
        <end position="223"/>
    </location>
</feature>
<keyword evidence="1" id="KW-1133">Transmembrane helix</keyword>
<evidence type="ECO:0000313" key="4">
    <source>
        <dbReference type="EMBL" id="CAL1695067.1"/>
    </source>
</evidence>
<dbReference type="PANTHER" id="PTHR12300">
    <property type="entry name" value="HVA22-LIKE PROTEINS"/>
    <property type="match status" value="1"/>
</dbReference>
<evidence type="ECO:0000256" key="1">
    <source>
        <dbReference type="RuleBase" id="RU362006"/>
    </source>
</evidence>
<comment type="caution">
    <text evidence="1">Lacks conserved residue(s) required for the propagation of feature annotation.</text>
</comment>
<dbReference type="InterPro" id="IPR004345">
    <property type="entry name" value="TB2_DP1_HVA22"/>
</dbReference>
<feature type="signal peptide" evidence="3">
    <location>
        <begin position="1"/>
        <end position="28"/>
    </location>
</feature>
<dbReference type="EMBL" id="OZ037944">
    <property type="protein sequence ID" value="CAL1695067.1"/>
    <property type="molecule type" value="Genomic_DNA"/>
</dbReference>
<proteinExistence type="inferred from homology"/>
<gene>
    <name evidence="4" type="ORF">GFSPODELE1_LOCUS578</name>
</gene>
<feature type="transmembrane region" description="Helical" evidence="1">
    <location>
        <begin position="44"/>
        <end position="68"/>
    </location>
</feature>
<sequence>MFMSIVSHLLSAWFAFLLPCFGTWKALSHRPLSEPEIERWGMYWTVIGAFVTLEYVAEWLVSWFPFYWEAKTLLLLFLALPQTQGSTWVYQTYLHPFFSKNEEEIQAGIVSAQSNALTFLQTSFGKLYDAVMRIITKTPPAQAPPSPGAPAQPPAASPFAFAKGLWDTYGPAAVGAVQRYTQSAQPAQAASAPSQAPQTSATTTGYDAAPARSQPGTPAQSPPATDGAPAFPEPKLY</sequence>
<reference evidence="5" key="1">
    <citation type="submission" date="2024-04" db="EMBL/GenBank/DDBJ databases">
        <authorList>
            <person name="Shaw F."/>
            <person name="Minotto A."/>
        </authorList>
    </citation>
    <scope>NUCLEOTIDE SEQUENCE [LARGE SCALE GENOMIC DNA]</scope>
</reference>
<feature type="compositionally biased region" description="Low complexity" evidence="2">
    <location>
        <begin position="183"/>
        <end position="204"/>
    </location>
</feature>
<evidence type="ECO:0000256" key="2">
    <source>
        <dbReference type="SAM" id="MobiDB-lite"/>
    </source>
</evidence>
<comment type="similarity">
    <text evidence="1">Belongs to the DP1 family.</text>
</comment>
<dbReference type="Pfam" id="PF03134">
    <property type="entry name" value="TB2_DP1_HVA22"/>
    <property type="match status" value="1"/>
</dbReference>
<organism evidence="4 5">
    <name type="scientific">Somion occarium</name>
    <dbReference type="NCBI Taxonomy" id="3059160"/>
    <lineage>
        <taxon>Eukaryota</taxon>
        <taxon>Fungi</taxon>
        <taxon>Dikarya</taxon>
        <taxon>Basidiomycota</taxon>
        <taxon>Agaricomycotina</taxon>
        <taxon>Agaricomycetes</taxon>
        <taxon>Polyporales</taxon>
        <taxon>Cerrenaceae</taxon>
        <taxon>Somion</taxon>
    </lineage>
</organism>
<keyword evidence="1" id="KW-0472">Membrane</keyword>
<keyword evidence="3" id="KW-0732">Signal</keyword>
<comment type="subcellular location">
    <subcellularLocation>
        <location evidence="1">Membrane</location>
        <topology evidence="1">Multi-pass membrane protein</topology>
    </subcellularLocation>
</comment>
<protein>
    <recommendedName>
        <fullName evidence="1">Protein YOP1</fullName>
    </recommendedName>
</protein>
<feature type="chain" id="PRO_5047356948" description="Protein YOP1" evidence="3">
    <location>
        <begin position="29"/>
        <end position="237"/>
    </location>
</feature>
<evidence type="ECO:0000313" key="5">
    <source>
        <dbReference type="Proteomes" id="UP001497453"/>
    </source>
</evidence>
<evidence type="ECO:0000256" key="3">
    <source>
        <dbReference type="SAM" id="SignalP"/>
    </source>
</evidence>